<dbReference type="Proteomes" id="UP000828251">
    <property type="component" value="Unassembled WGS sequence"/>
</dbReference>
<dbReference type="AlphaFoldDB" id="A0A9D3UL31"/>
<evidence type="ECO:0000313" key="2">
    <source>
        <dbReference type="Proteomes" id="UP000828251"/>
    </source>
</evidence>
<dbReference type="EMBL" id="JAIQCV010000011">
    <property type="protein sequence ID" value="KAH1047078.1"/>
    <property type="molecule type" value="Genomic_DNA"/>
</dbReference>
<comment type="caution">
    <text evidence="1">The sequence shown here is derived from an EMBL/GenBank/DDBJ whole genome shotgun (WGS) entry which is preliminary data.</text>
</comment>
<proteinExistence type="predicted"/>
<sequence>MENDLASLRLIDEEEIVFQEEDAVVDHDIRLNLVGRCLTNNVVYFPPFAICSQIIEVRRPSATSNKWLREANGLVCGGSILASIQKRVNLGGNRDSVSIQGSDLGTADYVPNLSHLRYNQVMLIKETSIWPNREMREPFRALGGIGPMDSDMDEENDPIHSIDGKKMTTCGEWYW</sequence>
<protein>
    <submittedName>
        <fullName evidence="1">Uncharacterized protein</fullName>
    </submittedName>
</protein>
<gene>
    <name evidence="1" type="ORF">J1N35_037862</name>
</gene>
<keyword evidence="2" id="KW-1185">Reference proteome</keyword>
<name>A0A9D3UL31_9ROSI</name>
<reference evidence="1 2" key="1">
    <citation type="journal article" date="2021" name="Plant Biotechnol. J.">
        <title>Multi-omics assisted identification of the key and species-specific regulatory components of drought-tolerant mechanisms in Gossypium stocksii.</title>
        <authorList>
            <person name="Yu D."/>
            <person name="Ke L."/>
            <person name="Zhang D."/>
            <person name="Wu Y."/>
            <person name="Sun Y."/>
            <person name="Mei J."/>
            <person name="Sun J."/>
            <person name="Sun Y."/>
        </authorList>
    </citation>
    <scope>NUCLEOTIDE SEQUENCE [LARGE SCALE GENOMIC DNA]</scope>
    <source>
        <strain evidence="2">cv. E1</strain>
        <tissue evidence="1">Leaf</tissue>
    </source>
</reference>
<organism evidence="1 2">
    <name type="scientific">Gossypium stocksii</name>
    <dbReference type="NCBI Taxonomy" id="47602"/>
    <lineage>
        <taxon>Eukaryota</taxon>
        <taxon>Viridiplantae</taxon>
        <taxon>Streptophyta</taxon>
        <taxon>Embryophyta</taxon>
        <taxon>Tracheophyta</taxon>
        <taxon>Spermatophyta</taxon>
        <taxon>Magnoliopsida</taxon>
        <taxon>eudicotyledons</taxon>
        <taxon>Gunneridae</taxon>
        <taxon>Pentapetalae</taxon>
        <taxon>rosids</taxon>
        <taxon>malvids</taxon>
        <taxon>Malvales</taxon>
        <taxon>Malvaceae</taxon>
        <taxon>Malvoideae</taxon>
        <taxon>Gossypium</taxon>
    </lineage>
</organism>
<evidence type="ECO:0000313" key="1">
    <source>
        <dbReference type="EMBL" id="KAH1047078.1"/>
    </source>
</evidence>
<accession>A0A9D3UL31</accession>